<evidence type="ECO:0000313" key="3">
    <source>
        <dbReference type="EMBL" id="QKX63424.1"/>
    </source>
</evidence>
<dbReference type="Pfam" id="PF00106">
    <property type="entry name" value="adh_short"/>
    <property type="match status" value="1"/>
</dbReference>
<gene>
    <name evidence="3" type="ORF">TRUGW13939_10594</name>
</gene>
<sequence length="294" mass="32136">MTGKVGEFSLTNKVAVVTGGGSGINLEYARRIHAQGCHVIIGDVRLVEESKSWLQSVKDEPTKALYQKTDVINWDDLKALINRAHQEFGKSPDLYVAGAGVFEPSFSNFWEDPESDFYRELAINTAHPIKLTRMAIQELLPNRKKGVVVIVGSVAGQVYDLSGPIYVASKHAVSGFTRSLTLLDEKYGIKVVSLAPGPVKSRLFTDRPEFMKMHGITDEISMTPGEMADEMVNLTTSAQYGGGTVLEVMKGMPPRNVPGFNADPPAGMHTEHVVTNAVKKVFDLLDKERDGGSE</sequence>
<dbReference type="GeneID" id="55998073"/>
<keyword evidence="4" id="KW-1185">Reference proteome</keyword>
<evidence type="ECO:0000313" key="4">
    <source>
        <dbReference type="Proteomes" id="UP000509510"/>
    </source>
</evidence>
<accession>A0A7H8RAH0</accession>
<dbReference type="PANTHER" id="PTHR44229:SF4">
    <property type="entry name" value="15-HYDROXYPROSTAGLANDIN DEHYDROGENASE [NAD(+)]"/>
    <property type="match status" value="1"/>
</dbReference>
<dbReference type="OrthoDB" id="37659at2759"/>
<dbReference type="Proteomes" id="UP000509510">
    <property type="component" value="Chromosome VI"/>
</dbReference>
<name>A0A7H8RAH0_TALRU</name>
<dbReference type="AlphaFoldDB" id="A0A7H8RAH0"/>
<proteinExistence type="inferred from homology"/>
<dbReference type="RefSeq" id="XP_035349598.1">
    <property type="nucleotide sequence ID" value="XM_035493705.1"/>
</dbReference>
<evidence type="ECO:0000256" key="1">
    <source>
        <dbReference type="ARBA" id="ARBA00006484"/>
    </source>
</evidence>
<dbReference type="GO" id="GO:0005737">
    <property type="term" value="C:cytoplasm"/>
    <property type="evidence" value="ECO:0007669"/>
    <property type="project" value="TreeGrafter"/>
</dbReference>
<dbReference type="SUPFAM" id="SSF51735">
    <property type="entry name" value="NAD(P)-binding Rossmann-fold domains"/>
    <property type="match status" value="1"/>
</dbReference>
<protein>
    <submittedName>
        <fullName evidence="3">Uncharacterized protein</fullName>
    </submittedName>
</protein>
<dbReference type="Gene3D" id="3.40.50.720">
    <property type="entry name" value="NAD(P)-binding Rossmann-like Domain"/>
    <property type="match status" value="1"/>
</dbReference>
<dbReference type="PANTHER" id="PTHR44229">
    <property type="entry name" value="15-HYDROXYPROSTAGLANDIN DEHYDROGENASE [NAD(+)]"/>
    <property type="match status" value="1"/>
</dbReference>
<dbReference type="KEGG" id="trg:TRUGW13939_10594"/>
<evidence type="ECO:0000256" key="2">
    <source>
        <dbReference type="ARBA" id="ARBA00023002"/>
    </source>
</evidence>
<dbReference type="InterPro" id="IPR036291">
    <property type="entry name" value="NAD(P)-bd_dom_sf"/>
</dbReference>
<keyword evidence="2" id="KW-0560">Oxidoreductase</keyword>
<dbReference type="InterPro" id="IPR002347">
    <property type="entry name" value="SDR_fam"/>
</dbReference>
<reference evidence="4" key="1">
    <citation type="submission" date="2020-06" db="EMBL/GenBank/DDBJ databases">
        <title>A chromosome-scale genome assembly of Talaromyces rugulosus W13939.</title>
        <authorList>
            <person name="Wang B."/>
            <person name="Guo L."/>
            <person name="Ye K."/>
            <person name="Wang L."/>
        </authorList>
    </citation>
    <scope>NUCLEOTIDE SEQUENCE [LARGE SCALE GENOMIC DNA]</scope>
    <source>
        <strain evidence="4">W13939</strain>
    </source>
</reference>
<dbReference type="GO" id="GO:0016616">
    <property type="term" value="F:oxidoreductase activity, acting on the CH-OH group of donors, NAD or NADP as acceptor"/>
    <property type="evidence" value="ECO:0007669"/>
    <property type="project" value="TreeGrafter"/>
</dbReference>
<organism evidence="3 4">
    <name type="scientific">Talaromyces rugulosus</name>
    <name type="common">Penicillium rugulosum</name>
    <dbReference type="NCBI Taxonomy" id="121627"/>
    <lineage>
        <taxon>Eukaryota</taxon>
        <taxon>Fungi</taxon>
        <taxon>Dikarya</taxon>
        <taxon>Ascomycota</taxon>
        <taxon>Pezizomycotina</taxon>
        <taxon>Eurotiomycetes</taxon>
        <taxon>Eurotiomycetidae</taxon>
        <taxon>Eurotiales</taxon>
        <taxon>Trichocomaceae</taxon>
        <taxon>Talaromyces</taxon>
        <taxon>Talaromyces sect. Islandici</taxon>
    </lineage>
</organism>
<dbReference type="PRINTS" id="PR00081">
    <property type="entry name" value="GDHRDH"/>
</dbReference>
<dbReference type="EMBL" id="CP055903">
    <property type="protein sequence ID" value="QKX63424.1"/>
    <property type="molecule type" value="Genomic_DNA"/>
</dbReference>
<comment type="similarity">
    <text evidence="1">Belongs to the short-chain dehydrogenases/reductases (SDR) family.</text>
</comment>